<evidence type="ECO:0000256" key="1">
    <source>
        <dbReference type="ARBA" id="ARBA00022574"/>
    </source>
</evidence>
<dbReference type="PROSITE" id="PS50082">
    <property type="entry name" value="WD_REPEATS_2"/>
    <property type="match status" value="4"/>
</dbReference>
<accession>A0A0A9B9M7</accession>
<proteinExistence type="predicted"/>
<dbReference type="InterPro" id="IPR006594">
    <property type="entry name" value="LisH"/>
</dbReference>
<evidence type="ECO:0000256" key="3">
    <source>
        <dbReference type="PROSITE-ProRule" id="PRU00221"/>
    </source>
</evidence>
<dbReference type="InterPro" id="IPR015943">
    <property type="entry name" value="WD40/YVTN_repeat-like_dom_sf"/>
</dbReference>
<dbReference type="PRINTS" id="PR00320">
    <property type="entry name" value="GPROTEINBRPT"/>
</dbReference>
<dbReference type="InterPro" id="IPR020472">
    <property type="entry name" value="WD40_PAC1"/>
</dbReference>
<protein>
    <recommendedName>
        <fullName evidence="5">LisH domain-containing protein</fullName>
    </recommendedName>
</protein>
<reference evidence="4" key="1">
    <citation type="submission" date="2014-09" db="EMBL/GenBank/DDBJ databases">
        <authorList>
            <person name="Magalhaes I.L.F."/>
            <person name="Oliveira U."/>
            <person name="Santos F.R."/>
            <person name="Vidigal T.H.D.A."/>
            <person name="Brescovit A.D."/>
            <person name="Santos A.J."/>
        </authorList>
    </citation>
    <scope>NUCLEOTIDE SEQUENCE</scope>
    <source>
        <tissue evidence="4">Shoot tissue taken approximately 20 cm above the soil surface</tissue>
    </source>
</reference>
<keyword evidence="2" id="KW-0677">Repeat</keyword>
<dbReference type="SMART" id="SM00320">
    <property type="entry name" value="WD40"/>
    <property type="match status" value="6"/>
</dbReference>
<dbReference type="SUPFAM" id="SSF50978">
    <property type="entry name" value="WD40 repeat-like"/>
    <property type="match status" value="1"/>
</dbReference>
<feature type="repeat" description="WD" evidence="3">
    <location>
        <begin position="457"/>
        <end position="489"/>
    </location>
</feature>
<dbReference type="Gene3D" id="2.130.10.10">
    <property type="entry name" value="YVTN repeat-like/Quinoprotein amine dehydrogenase"/>
    <property type="match status" value="2"/>
</dbReference>
<feature type="repeat" description="WD" evidence="3">
    <location>
        <begin position="295"/>
        <end position="329"/>
    </location>
</feature>
<keyword evidence="1 3" id="KW-0853">WD repeat</keyword>
<dbReference type="EMBL" id="GBRH01237261">
    <property type="protein sequence ID" value="JAD60634.1"/>
    <property type="molecule type" value="Transcribed_RNA"/>
</dbReference>
<feature type="repeat" description="WD" evidence="3">
    <location>
        <begin position="252"/>
        <end position="284"/>
    </location>
</feature>
<dbReference type="Pfam" id="PF00400">
    <property type="entry name" value="WD40"/>
    <property type="match status" value="4"/>
</dbReference>
<organism evidence="4">
    <name type="scientific">Arundo donax</name>
    <name type="common">Giant reed</name>
    <name type="synonym">Donax arundinaceus</name>
    <dbReference type="NCBI Taxonomy" id="35708"/>
    <lineage>
        <taxon>Eukaryota</taxon>
        <taxon>Viridiplantae</taxon>
        <taxon>Streptophyta</taxon>
        <taxon>Embryophyta</taxon>
        <taxon>Tracheophyta</taxon>
        <taxon>Spermatophyta</taxon>
        <taxon>Magnoliopsida</taxon>
        <taxon>Liliopsida</taxon>
        <taxon>Poales</taxon>
        <taxon>Poaceae</taxon>
        <taxon>PACMAD clade</taxon>
        <taxon>Arundinoideae</taxon>
        <taxon>Arundineae</taxon>
        <taxon>Arundo</taxon>
    </lineage>
</organism>
<dbReference type="InterPro" id="IPR036322">
    <property type="entry name" value="WD40_repeat_dom_sf"/>
</dbReference>
<evidence type="ECO:0000313" key="4">
    <source>
        <dbReference type="EMBL" id="JAD60634.1"/>
    </source>
</evidence>
<name>A0A0A9B9M7_ARUDO</name>
<dbReference type="GO" id="GO:0003714">
    <property type="term" value="F:transcription corepressor activity"/>
    <property type="evidence" value="ECO:0007669"/>
    <property type="project" value="InterPro"/>
</dbReference>
<dbReference type="PROSITE" id="PS50294">
    <property type="entry name" value="WD_REPEATS_REGION"/>
    <property type="match status" value="3"/>
</dbReference>
<sequence length="489" mass="54355">MERGLSPPYTTKLDVYIYDYLISRNLITTAQAFVEETQTRPFPTDLEKLGVPEGLLSDWWSIFWARFSSSPGDQAYPEGYSPEQKPLVVGDHFNQEEQMQRRAATLANSNGSNNAVFDHRMHHDPVADLAQMNSQQSQHLPGIGKMDLPNSAAYKRFSNRSAFDMTAPRHMQQLCQQPTDDKGGDDMLDLSGNGAMQKTMGIVIEDVFSLEASSKKIFCCDFSSDGELLASAGDENKVFIWNLRNNLEKHTWEAHSSFITDISFRPNETMLATASSDKTVRLWDTSKGGYCIQTFAGHSSQVTSVDFHPTHTSLLCSCDEGGKVLLWTIGQPNLHISKATGRAKVRFHPTGVLLASAIGNTVNITEVETDKRINCFQGNMDNKSLLSVCWNEHIGCLACVSEDRVRIWSGQGERIHELRGSYFRSCTFHPKYPNTLLVGGYQAITLWNFAENKVVSMQPHGGYVADMEACLATGLLASASHDGCVKVWS</sequence>
<dbReference type="CDD" id="cd00200">
    <property type="entry name" value="WD40"/>
    <property type="match status" value="1"/>
</dbReference>
<evidence type="ECO:0008006" key="5">
    <source>
        <dbReference type="Google" id="ProtNLM"/>
    </source>
</evidence>
<dbReference type="AlphaFoldDB" id="A0A0A9B9M7"/>
<dbReference type="InterPro" id="IPR044716">
    <property type="entry name" value="LEUNIG-like"/>
</dbReference>
<feature type="repeat" description="WD" evidence="3">
    <location>
        <begin position="210"/>
        <end position="251"/>
    </location>
</feature>
<evidence type="ECO:0000256" key="2">
    <source>
        <dbReference type="ARBA" id="ARBA00022737"/>
    </source>
</evidence>
<dbReference type="PROSITE" id="PS50896">
    <property type="entry name" value="LISH"/>
    <property type="match status" value="1"/>
</dbReference>
<dbReference type="PANTHER" id="PTHR44376">
    <property type="entry name" value="TRANSCRIPTIONAL REGULATOR OF FILAMENTOUS GROWTH FLO8"/>
    <property type="match status" value="1"/>
</dbReference>
<dbReference type="InterPro" id="IPR001680">
    <property type="entry name" value="WD40_rpt"/>
</dbReference>
<dbReference type="PANTHER" id="PTHR44376:SF11">
    <property type="entry name" value="OS03G0860900 PROTEIN"/>
    <property type="match status" value="1"/>
</dbReference>
<reference evidence="4" key="2">
    <citation type="journal article" date="2015" name="Data Brief">
        <title>Shoot transcriptome of the giant reed, Arundo donax.</title>
        <authorList>
            <person name="Barrero R.A."/>
            <person name="Guerrero F.D."/>
            <person name="Moolhuijzen P."/>
            <person name="Goolsby J.A."/>
            <person name="Tidwell J."/>
            <person name="Bellgard S.E."/>
            <person name="Bellgard M.I."/>
        </authorList>
    </citation>
    <scope>NUCLEOTIDE SEQUENCE</scope>
    <source>
        <tissue evidence="4">Shoot tissue taken approximately 20 cm above the soil surface</tissue>
    </source>
</reference>